<proteinExistence type="predicted"/>
<name>A0ABQ0L2M3_MYCCL</name>
<evidence type="ECO:0000313" key="2">
    <source>
        <dbReference type="Proteomes" id="UP000815677"/>
    </source>
</evidence>
<organism evidence="1 2">
    <name type="scientific">Mycena chlorophos</name>
    <name type="common">Agaric fungus</name>
    <name type="synonym">Agaricus chlorophos</name>
    <dbReference type="NCBI Taxonomy" id="658473"/>
    <lineage>
        <taxon>Eukaryota</taxon>
        <taxon>Fungi</taxon>
        <taxon>Dikarya</taxon>
        <taxon>Basidiomycota</taxon>
        <taxon>Agaricomycotina</taxon>
        <taxon>Agaricomycetes</taxon>
        <taxon>Agaricomycetidae</taxon>
        <taxon>Agaricales</taxon>
        <taxon>Marasmiineae</taxon>
        <taxon>Mycenaceae</taxon>
        <taxon>Mycena</taxon>
    </lineage>
</organism>
<protein>
    <submittedName>
        <fullName evidence="1">Uncharacterized protein</fullName>
    </submittedName>
</protein>
<dbReference type="EMBL" id="DF840172">
    <property type="protein sequence ID" value="GAT44752.1"/>
    <property type="molecule type" value="Genomic_DNA"/>
</dbReference>
<evidence type="ECO:0000313" key="1">
    <source>
        <dbReference type="EMBL" id="GAT44752.1"/>
    </source>
</evidence>
<sequence length="117" mass="12587">MKNLESSRDVHRCRSSHWIQTFSDCSPGISVLALSAGFKRKTKCRRRQRAALTALLVATGTPSLGVDVTVSSSHPPPAFHATEKTPRVRHLPAVSDVCGIAKLGWAVVVVKALNAES</sequence>
<dbReference type="Proteomes" id="UP000815677">
    <property type="component" value="Unassembled WGS sequence"/>
</dbReference>
<reference evidence="1" key="1">
    <citation type="submission" date="2014-09" db="EMBL/GenBank/DDBJ databases">
        <title>Genome sequence of the luminous mushroom Mycena chlorophos for searching fungal bioluminescence genes.</title>
        <authorList>
            <person name="Tanaka Y."/>
            <person name="Kasuga D."/>
            <person name="Oba Y."/>
            <person name="Hase S."/>
            <person name="Sato K."/>
            <person name="Oba Y."/>
            <person name="Sakakibara Y."/>
        </authorList>
    </citation>
    <scope>NUCLEOTIDE SEQUENCE</scope>
</reference>
<accession>A0ABQ0L2M3</accession>
<gene>
    <name evidence="1" type="ORF">MCHLO_02363</name>
</gene>
<keyword evidence="2" id="KW-1185">Reference proteome</keyword>